<sequence>MSGLISIRPVDFYSRVSRTLLDQWVLQEDTMWNAFPRMETQPANLTRRTSPKPDLTYGFPILRETSDRSKGLNRDEFTQLMSITTLANLQKEGFVCSPTTGLNNWTGSNDTTLTTADLSCFPWAVVEMKKWVDAPDTRIERCYCQAANAAAAALTIRERFAAKAMIRFAIPPVVSFTCIGPKVKVWLSYRDTQASGDTRQQMICIWSTTLELTWGVVALRAIVKNLHTWSSRVLKLHVLHRVHQAWERLKAPLIQHPGVAISPSQDRPWDSGALALFTSVQVMTFDDSLRILEKAMRMNGITRSLPPIASPLRNRRIANLRSRIFPSKFISSLAAEISDSFTEESSACDNEDYTAEKSPEETLSGSIMPEPLDNVAGTQLIAGGDSLD</sequence>
<evidence type="ECO:0000313" key="3">
    <source>
        <dbReference type="Proteomes" id="UP000800200"/>
    </source>
</evidence>
<dbReference type="AlphaFoldDB" id="A0A6A6DX60"/>
<evidence type="ECO:0000256" key="1">
    <source>
        <dbReference type="SAM" id="MobiDB-lite"/>
    </source>
</evidence>
<gene>
    <name evidence="2" type="ORF">K469DRAFT_200524</name>
</gene>
<name>A0A6A6DX60_9PEZI</name>
<organism evidence="2 3">
    <name type="scientific">Zopfia rhizophila CBS 207.26</name>
    <dbReference type="NCBI Taxonomy" id="1314779"/>
    <lineage>
        <taxon>Eukaryota</taxon>
        <taxon>Fungi</taxon>
        <taxon>Dikarya</taxon>
        <taxon>Ascomycota</taxon>
        <taxon>Pezizomycotina</taxon>
        <taxon>Dothideomycetes</taxon>
        <taxon>Dothideomycetes incertae sedis</taxon>
        <taxon>Zopfiaceae</taxon>
        <taxon>Zopfia</taxon>
    </lineage>
</organism>
<feature type="region of interest" description="Disordered" evidence="1">
    <location>
        <begin position="344"/>
        <end position="388"/>
    </location>
</feature>
<dbReference type="Proteomes" id="UP000800200">
    <property type="component" value="Unassembled WGS sequence"/>
</dbReference>
<keyword evidence="3" id="KW-1185">Reference proteome</keyword>
<evidence type="ECO:0000313" key="2">
    <source>
        <dbReference type="EMBL" id="KAF2184174.1"/>
    </source>
</evidence>
<reference evidence="2" key="1">
    <citation type="journal article" date="2020" name="Stud. Mycol.">
        <title>101 Dothideomycetes genomes: a test case for predicting lifestyles and emergence of pathogens.</title>
        <authorList>
            <person name="Haridas S."/>
            <person name="Albert R."/>
            <person name="Binder M."/>
            <person name="Bloem J."/>
            <person name="Labutti K."/>
            <person name="Salamov A."/>
            <person name="Andreopoulos B."/>
            <person name="Baker S."/>
            <person name="Barry K."/>
            <person name="Bills G."/>
            <person name="Bluhm B."/>
            <person name="Cannon C."/>
            <person name="Castanera R."/>
            <person name="Culley D."/>
            <person name="Daum C."/>
            <person name="Ezra D."/>
            <person name="Gonzalez J."/>
            <person name="Henrissat B."/>
            <person name="Kuo A."/>
            <person name="Liang C."/>
            <person name="Lipzen A."/>
            <person name="Lutzoni F."/>
            <person name="Magnuson J."/>
            <person name="Mondo S."/>
            <person name="Nolan M."/>
            <person name="Ohm R."/>
            <person name="Pangilinan J."/>
            <person name="Park H.-J."/>
            <person name="Ramirez L."/>
            <person name="Alfaro M."/>
            <person name="Sun H."/>
            <person name="Tritt A."/>
            <person name="Yoshinaga Y."/>
            <person name="Zwiers L.-H."/>
            <person name="Turgeon B."/>
            <person name="Goodwin S."/>
            <person name="Spatafora J."/>
            <person name="Crous P."/>
            <person name="Grigoriev I."/>
        </authorList>
    </citation>
    <scope>NUCLEOTIDE SEQUENCE</scope>
    <source>
        <strain evidence="2">CBS 207.26</strain>
    </source>
</reference>
<protein>
    <submittedName>
        <fullName evidence="2">Uncharacterized protein</fullName>
    </submittedName>
</protein>
<dbReference type="OrthoDB" id="3946036at2759"/>
<proteinExistence type="predicted"/>
<accession>A0A6A6DX60</accession>
<dbReference type="EMBL" id="ML994639">
    <property type="protein sequence ID" value="KAF2184174.1"/>
    <property type="molecule type" value="Genomic_DNA"/>
</dbReference>